<dbReference type="RefSeq" id="WP_066326514.1">
    <property type="nucleotide sequence ID" value="NZ_CP015438.1"/>
</dbReference>
<dbReference type="PATRIC" id="fig|294699.3.peg.2986"/>
<dbReference type="Proteomes" id="UP000076865">
    <property type="component" value="Chromosome"/>
</dbReference>
<dbReference type="SUPFAM" id="SSF160424">
    <property type="entry name" value="BH3703-like"/>
    <property type="match status" value="1"/>
</dbReference>
<dbReference type="InterPro" id="IPR036170">
    <property type="entry name" value="YezG-like_sf"/>
</dbReference>
<protein>
    <recommendedName>
        <fullName evidence="3">Antitoxin YezG family protein</fullName>
    </recommendedName>
</protein>
<keyword evidence="2" id="KW-1185">Reference proteome</keyword>
<dbReference type="KEGG" id="aamy:GFC30_2898"/>
<gene>
    <name evidence="1" type="ORF">GFC30_2898</name>
</gene>
<dbReference type="AlphaFoldDB" id="A0A160F2L0"/>
<dbReference type="NCBIfam" id="TIGR01741">
    <property type="entry name" value="staph_tand_hypo"/>
    <property type="match status" value="1"/>
</dbReference>
<dbReference type="Gene3D" id="3.30.500.20">
    <property type="entry name" value="BH3703-like domains"/>
    <property type="match status" value="1"/>
</dbReference>
<proteinExistence type="predicted"/>
<name>A0A160F2L0_9BACL</name>
<dbReference type="Pfam" id="PF04634">
    <property type="entry name" value="YezG-like"/>
    <property type="match status" value="1"/>
</dbReference>
<dbReference type="EMBL" id="CP015438">
    <property type="protein sequence ID" value="ANB59972.1"/>
    <property type="molecule type" value="Genomic_DNA"/>
</dbReference>
<organism evidence="1 2">
    <name type="scientific">Anoxybacteroides amylolyticum</name>
    <dbReference type="NCBI Taxonomy" id="294699"/>
    <lineage>
        <taxon>Bacteria</taxon>
        <taxon>Bacillati</taxon>
        <taxon>Bacillota</taxon>
        <taxon>Bacilli</taxon>
        <taxon>Bacillales</taxon>
        <taxon>Anoxybacillaceae</taxon>
        <taxon>Anoxybacteroides</taxon>
    </lineage>
</organism>
<accession>A0A160F2L0</accession>
<dbReference type="InterPro" id="IPR006728">
    <property type="entry name" value="YezG-like"/>
</dbReference>
<evidence type="ECO:0000313" key="1">
    <source>
        <dbReference type="EMBL" id="ANB59972.1"/>
    </source>
</evidence>
<evidence type="ECO:0008006" key="3">
    <source>
        <dbReference type="Google" id="ProtNLM"/>
    </source>
</evidence>
<sequence length="136" mass="16832">METKQMEVLYQKIANILIDMIPEDWEKILLYAEVREGFSQVYFYYYPVNRAEPVYSLDIPDIFQVDKRFYKELKRELYECFEELWNEFRVQNQEPWTNLTYILDNTGRMRINYGYDDLSEMSPVEKQEKWENEYLN</sequence>
<reference evidence="1 2" key="1">
    <citation type="journal article" date="2006" name="Syst. Appl. Microbiol.">
        <title>Anoxybacillus amylolyticus sp. nov., a thermophilic amylase producing bacterium isolated from Mount Rittmann (Antarctica).</title>
        <authorList>
            <person name="Poli A."/>
            <person name="Esposito E."/>
            <person name="Lama L."/>
            <person name="Orlando P."/>
            <person name="Nicolaus G."/>
            <person name="de Appolonia F."/>
            <person name="Gambacorta A."/>
            <person name="Nicolaus B."/>
        </authorList>
    </citation>
    <scope>NUCLEOTIDE SEQUENCE [LARGE SCALE GENOMIC DNA]</scope>
    <source>
        <strain evidence="1 2">DSM 15939</strain>
    </source>
</reference>
<evidence type="ECO:0000313" key="2">
    <source>
        <dbReference type="Proteomes" id="UP000076865"/>
    </source>
</evidence>